<dbReference type="RefSeq" id="WP_255186438.1">
    <property type="nucleotide sequence ID" value="NZ_CP113517.1"/>
</dbReference>
<name>A0ABY7GM04_9GAMM</name>
<keyword evidence="6 8" id="KW-0234">DNA repair</keyword>
<evidence type="ECO:0000256" key="2">
    <source>
        <dbReference type="ARBA" id="ARBA00007452"/>
    </source>
</evidence>
<keyword evidence="11" id="KW-1185">Reference proteome</keyword>
<organism evidence="10 11">
    <name type="scientific">Methylomonas rapida</name>
    <dbReference type="NCBI Taxonomy" id="2963939"/>
    <lineage>
        <taxon>Bacteria</taxon>
        <taxon>Pseudomonadati</taxon>
        <taxon>Pseudomonadota</taxon>
        <taxon>Gammaproteobacteria</taxon>
        <taxon>Methylococcales</taxon>
        <taxon>Methylococcaceae</taxon>
        <taxon>Methylomonas</taxon>
    </lineage>
</organism>
<dbReference type="PANTHER" id="PTHR33991">
    <property type="entry name" value="DNA REPAIR PROTEIN RECO"/>
    <property type="match status" value="1"/>
</dbReference>
<protein>
    <recommendedName>
        <fullName evidence="3 8">DNA repair protein RecO</fullName>
    </recommendedName>
    <alternativeName>
        <fullName evidence="7 8">Recombination protein O</fullName>
    </alternativeName>
</protein>
<evidence type="ECO:0000256" key="8">
    <source>
        <dbReference type="HAMAP-Rule" id="MF_00201"/>
    </source>
</evidence>
<dbReference type="Pfam" id="PF02565">
    <property type="entry name" value="RecO_C"/>
    <property type="match status" value="1"/>
</dbReference>
<proteinExistence type="inferred from homology"/>
<evidence type="ECO:0000256" key="1">
    <source>
        <dbReference type="ARBA" id="ARBA00003065"/>
    </source>
</evidence>
<dbReference type="NCBIfam" id="TIGR00613">
    <property type="entry name" value="reco"/>
    <property type="match status" value="1"/>
</dbReference>
<dbReference type="SUPFAM" id="SSF50249">
    <property type="entry name" value="Nucleic acid-binding proteins"/>
    <property type="match status" value="1"/>
</dbReference>
<evidence type="ECO:0000313" key="11">
    <source>
        <dbReference type="Proteomes" id="UP001162780"/>
    </source>
</evidence>
<dbReference type="PANTHER" id="PTHR33991:SF1">
    <property type="entry name" value="DNA REPAIR PROTEIN RECO"/>
    <property type="match status" value="1"/>
</dbReference>
<evidence type="ECO:0000313" key="10">
    <source>
        <dbReference type="EMBL" id="WAR45530.1"/>
    </source>
</evidence>
<evidence type="ECO:0000259" key="9">
    <source>
        <dbReference type="Pfam" id="PF11967"/>
    </source>
</evidence>
<dbReference type="InterPro" id="IPR042242">
    <property type="entry name" value="RecO_C"/>
</dbReference>
<dbReference type="Proteomes" id="UP001162780">
    <property type="component" value="Chromosome"/>
</dbReference>
<evidence type="ECO:0000256" key="5">
    <source>
        <dbReference type="ARBA" id="ARBA00023172"/>
    </source>
</evidence>
<dbReference type="SUPFAM" id="SSF57863">
    <property type="entry name" value="ArfGap/RecO-like zinc finger"/>
    <property type="match status" value="1"/>
</dbReference>
<dbReference type="InterPro" id="IPR012340">
    <property type="entry name" value="NA-bd_OB-fold"/>
</dbReference>
<evidence type="ECO:0000256" key="7">
    <source>
        <dbReference type="ARBA" id="ARBA00033409"/>
    </source>
</evidence>
<dbReference type="HAMAP" id="MF_00201">
    <property type="entry name" value="RecO"/>
    <property type="match status" value="1"/>
</dbReference>
<dbReference type="InterPro" id="IPR022572">
    <property type="entry name" value="DNA_rep/recomb_RecO_N"/>
</dbReference>
<accession>A0ABY7GM04</accession>
<keyword evidence="5 8" id="KW-0233">DNA recombination</keyword>
<dbReference type="Gene3D" id="2.40.50.140">
    <property type="entry name" value="Nucleic acid-binding proteins"/>
    <property type="match status" value="1"/>
</dbReference>
<reference evidence="10" key="1">
    <citation type="submission" date="2022-11" db="EMBL/GenBank/DDBJ databases">
        <title>Methylomonas rapida sp. nov., Carotenoid-Producing Obligate Methanotrophs with High Growth Characteristics and Biotechnological Potential.</title>
        <authorList>
            <person name="Tikhonova E.N."/>
            <person name="Suleimanov R.Z."/>
            <person name="Miroshnikov K."/>
            <person name="Oshkin I.Y."/>
            <person name="Belova S.E."/>
            <person name="Danilova O.V."/>
            <person name="Ashikhmin A."/>
            <person name="Konopkin A."/>
            <person name="But S.Y."/>
            <person name="Khmelenina V.N."/>
            <person name="Kuznetsov N."/>
            <person name="Pimenov N.V."/>
            <person name="Dedysh S.N."/>
        </authorList>
    </citation>
    <scope>NUCLEOTIDE SEQUENCE</scope>
    <source>
        <strain evidence="10">MP1</strain>
    </source>
</reference>
<dbReference type="InterPro" id="IPR037278">
    <property type="entry name" value="ARFGAP/RecO"/>
</dbReference>
<keyword evidence="4 8" id="KW-0227">DNA damage</keyword>
<comment type="function">
    <text evidence="1 8">Involved in DNA repair and RecF pathway recombination.</text>
</comment>
<dbReference type="InterPro" id="IPR003717">
    <property type="entry name" value="RecO"/>
</dbReference>
<feature type="domain" description="DNA replication/recombination mediator RecO N-terminal" evidence="9">
    <location>
        <begin position="7"/>
        <end position="80"/>
    </location>
</feature>
<evidence type="ECO:0000256" key="3">
    <source>
        <dbReference type="ARBA" id="ARBA00021310"/>
    </source>
</evidence>
<sequence length="234" mass="26566">MTESAVYLQPAFILQHRPYRESSVLLDVLTRDFGIVTVLAKGVRKQKSKMAGLLLPFSLLQLSYLDKNELKTLIQAETVTRYPLQRLALYCGFYVNELVQKFLHKHDPHPRLFFCYQHCLQDLSQHECVEQTLRYFELALLEESGYGAQLDVEQQEGRAIETGRRYAFLADVGMVGASDGLVSGETLLALSAKMPLKGAALPEAKQLLRKMLDVHLQGRPLKSREVLAKIVKYL</sequence>
<dbReference type="EMBL" id="CP113517">
    <property type="protein sequence ID" value="WAR45530.1"/>
    <property type="molecule type" value="Genomic_DNA"/>
</dbReference>
<dbReference type="Gene3D" id="1.20.1440.120">
    <property type="entry name" value="Recombination protein O, C-terminal domain"/>
    <property type="match status" value="1"/>
</dbReference>
<evidence type="ECO:0000256" key="4">
    <source>
        <dbReference type="ARBA" id="ARBA00022763"/>
    </source>
</evidence>
<comment type="similarity">
    <text evidence="2 8">Belongs to the RecO family.</text>
</comment>
<gene>
    <name evidence="8 10" type="primary">recO</name>
    <name evidence="10" type="ORF">NM686_003170</name>
</gene>
<dbReference type="Pfam" id="PF11967">
    <property type="entry name" value="RecO_N"/>
    <property type="match status" value="1"/>
</dbReference>
<evidence type="ECO:0000256" key="6">
    <source>
        <dbReference type="ARBA" id="ARBA00023204"/>
    </source>
</evidence>